<dbReference type="RefSeq" id="WP_189095912.1">
    <property type="nucleotide sequence ID" value="NZ_BMND01000002.1"/>
</dbReference>
<dbReference type="EMBL" id="BMND01000002">
    <property type="protein sequence ID" value="GGN34079.1"/>
    <property type="molecule type" value="Genomic_DNA"/>
</dbReference>
<keyword evidence="2" id="KW-1185">Reference proteome</keyword>
<dbReference type="Proteomes" id="UP000600080">
    <property type="component" value="Unassembled WGS sequence"/>
</dbReference>
<keyword evidence="1" id="KW-0418">Kinase</keyword>
<evidence type="ECO:0000313" key="1">
    <source>
        <dbReference type="EMBL" id="GGN34079.1"/>
    </source>
</evidence>
<reference evidence="2" key="1">
    <citation type="journal article" date="2019" name="Int. J. Syst. Evol. Microbiol.">
        <title>The Global Catalogue of Microorganisms (GCM) 10K type strain sequencing project: providing services to taxonomists for standard genome sequencing and annotation.</title>
        <authorList>
            <consortium name="The Broad Institute Genomics Platform"/>
            <consortium name="The Broad Institute Genome Sequencing Center for Infectious Disease"/>
            <person name="Wu L."/>
            <person name="Ma J."/>
        </authorList>
    </citation>
    <scope>NUCLEOTIDE SEQUENCE [LARGE SCALE GENOMIC DNA]</scope>
    <source>
        <strain evidence="2">CGMCC 4.7323</strain>
    </source>
</reference>
<keyword evidence="1" id="KW-0808">Transferase</keyword>
<gene>
    <name evidence="1" type="ORF">GCM10012285_05900</name>
</gene>
<dbReference type="GeneID" id="301546483"/>
<sequence length="262" mass="29580">MTVLVGTSGWQYKDWRTVLYPPDRPQRLWLEEYARHFATVESNAAFYRLPEEKTFADWRARTPDGFLLAVKASRYLTHIKRLRDPAEPVARLMSRAAALGPRLGPVLLQLPPTLLADARLLDTCLGCFPVGTRVAVEPRHPSWWTAEIRTVLERRGAALCWADRRSRPVTPLWRTADWGYLRLHGGRAEPSPRYGRQALGSWVRRITDTWPDRADVHVYFNNDTHGAAVLDAAHFGRAVAAAGRSVSRTPTGRGAALRPEGR</sequence>
<dbReference type="Gene3D" id="3.20.20.410">
    <property type="entry name" value="Protein of unknown function UPF0759"/>
    <property type="match status" value="1"/>
</dbReference>
<organism evidence="1 2">
    <name type="scientific">Streptomyces kronopolitis</name>
    <dbReference type="NCBI Taxonomy" id="1612435"/>
    <lineage>
        <taxon>Bacteria</taxon>
        <taxon>Bacillati</taxon>
        <taxon>Actinomycetota</taxon>
        <taxon>Actinomycetes</taxon>
        <taxon>Kitasatosporales</taxon>
        <taxon>Streptomycetaceae</taxon>
        <taxon>Streptomyces</taxon>
    </lineage>
</organism>
<proteinExistence type="predicted"/>
<dbReference type="GO" id="GO:0016301">
    <property type="term" value="F:kinase activity"/>
    <property type="evidence" value="ECO:0007669"/>
    <property type="project" value="UniProtKB-KW"/>
</dbReference>
<protein>
    <submittedName>
        <fullName evidence="1">Histidine kinase</fullName>
    </submittedName>
</protein>
<dbReference type="SUPFAM" id="SSF117396">
    <property type="entry name" value="TM1631-like"/>
    <property type="match status" value="1"/>
</dbReference>
<dbReference type="PANTHER" id="PTHR30348:SF4">
    <property type="entry name" value="DUF72 DOMAIN-CONTAINING PROTEIN"/>
    <property type="match status" value="1"/>
</dbReference>
<dbReference type="Pfam" id="PF01904">
    <property type="entry name" value="DUF72"/>
    <property type="match status" value="1"/>
</dbReference>
<dbReference type="InterPro" id="IPR002763">
    <property type="entry name" value="DUF72"/>
</dbReference>
<accession>A0ABQ2IXH7</accession>
<evidence type="ECO:0000313" key="2">
    <source>
        <dbReference type="Proteomes" id="UP000600080"/>
    </source>
</evidence>
<comment type="caution">
    <text evidence="1">The sequence shown here is derived from an EMBL/GenBank/DDBJ whole genome shotgun (WGS) entry which is preliminary data.</text>
</comment>
<dbReference type="InterPro" id="IPR036520">
    <property type="entry name" value="UPF0759_sf"/>
</dbReference>
<name>A0ABQ2IXH7_9ACTN</name>
<dbReference type="PANTHER" id="PTHR30348">
    <property type="entry name" value="UNCHARACTERIZED PROTEIN YECE"/>
    <property type="match status" value="1"/>
</dbReference>